<gene>
    <name evidence="4" type="ORF">GCM10009741_46810</name>
</gene>
<feature type="region of interest" description="Disordered" evidence="1">
    <location>
        <begin position="1"/>
        <end position="33"/>
    </location>
</feature>
<feature type="compositionally biased region" description="Low complexity" evidence="1">
    <location>
        <begin position="85"/>
        <end position="95"/>
    </location>
</feature>
<dbReference type="Proteomes" id="UP001500363">
    <property type="component" value="Unassembled WGS sequence"/>
</dbReference>
<feature type="transmembrane region" description="Helical" evidence="2">
    <location>
        <begin position="40"/>
        <end position="59"/>
    </location>
</feature>
<comment type="caution">
    <text evidence="4">The sequence shown here is derived from an EMBL/GenBank/DDBJ whole genome shotgun (WGS) entry which is preliminary data.</text>
</comment>
<sequence>MDNFRGGSPIFASLDPPAKPHRPGAQMTDQEDPTPYTRGFVAAAIVIGAVLICGTLLLFTGPADAGNTSAGAPGTTTAGTGGENSPPTTSTTDPGTSPPTVSPAAAASTPATSPAASPQTSAKTCDLPEDDQTIPTKAPPVETWEVSRRVVVPRSTTYGPTTTDNDGFRRCFAHSPTGAVYAAYNAIAALGDQHQAIPTTKKLMLPGPDTTALLTKLKTEDPSENGAAAQLAGFRILDATKDRVTVVLALPVEEQYMSANLTLVWHDDDWRVVPPKPGDQFGAPFSQHRDLDDFVTWKGL</sequence>
<evidence type="ECO:0000313" key="4">
    <source>
        <dbReference type="EMBL" id="GAA1538722.1"/>
    </source>
</evidence>
<protein>
    <recommendedName>
        <fullName evidence="3">DUF8175 domain-containing protein</fullName>
    </recommendedName>
</protein>
<feature type="compositionally biased region" description="Low complexity" evidence="1">
    <location>
        <begin position="69"/>
        <end position="78"/>
    </location>
</feature>
<evidence type="ECO:0000256" key="1">
    <source>
        <dbReference type="SAM" id="MobiDB-lite"/>
    </source>
</evidence>
<reference evidence="4 5" key="1">
    <citation type="journal article" date="2019" name="Int. J. Syst. Evol. Microbiol.">
        <title>The Global Catalogue of Microorganisms (GCM) 10K type strain sequencing project: providing services to taxonomists for standard genome sequencing and annotation.</title>
        <authorList>
            <consortium name="The Broad Institute Genomics Platform"/>
            <consortium name="The Broad Institute Genome Sequencing Center for Infectious Disease"/>
            <person name="Wu L."/>
            <person name="Ma J."/>
        </authorList>
    </citation>
    <scope>NUCLEOTIDE SEQUENCE [LARGE SCALE GENOMIC DNA]</scope>
    <source>
        <strain evidence="4 5">JCM 14303</strain>
    </source>
</reference>
<accession>A0ABN2BH19</accession>
<keyword evidence="2" id="KW-1133">Transmembrane helix</keyword>
<keyword evidence="2" id="KW-0812">Transmembrane</keyword>
<keyword evidence="5" id="KW-1185">Reference proteome</keyword>
<evidence type="ECO:0000256" key="2">
    <source>
        <dbReference type="SAM" id="Phobius"/>
    </source>
</evidence>
<name>A0ABN2BH19_9ACTN</name>
<evidence type="ECO:0000259" key="3">
    <source>
        <dbReference type="Pfam" id="PF26526"/>
    </source>
</evidence>
<dbReference type="EMBL" id="BAAANC010000002">
    <property type="protein sequence ID" value="GAA1538722.1"/>
    <property type="molecule type" value="Genomic_DNA"/>
</dbReference>
<feature type="region of interest" description="Disordered" evidence="1">
    <location>
        <begin position="69"/>
        <end position="142"/>
    </location>
</feature>
<dbReference type="InterPro" id="IPR058488">
    <property type="entry name" value="DUF8175"/>
</dbReference>
<dbReference type="Pfam" id="PF26526">
    <property type="entry name" value="DUF8175"/>
    <property type="match status" value="1"/>
</dbReference>
<feature type="compositionally biased region" description="Low complexity" evidence="1">
    <location>
        <begin position="102"/>
        <end position="124"/>
    </location>
</feature>
<feature type="domain" description="DUF8175" evidence="3">
    <location>
        <begin position="106"/>
        <end position="295"/>
    </location>
</feature>
<keyword evidence="2" id="KW-0472">Membrane</keyword>
<proteinExistence type="predicted"/>
<evidence type="ECO:0000313" key="5">
    <source>
        <dbReference type="Proteomes" id="UP001500363"/>
    </source>
</evidence>
<organism evidence="4 5">
    <name type="scientific">Kribbella lupini</name>
    <dbReference type="NCBI Taxonomy" id="291602"/>
    <lineage>
        <taxon>Bacteria</taxon>
        <taxon>Bacillati</taxon>
        <taxon>Actinomycetota</taxon>
        <taxon>Actinomycetes</taxon>
        <taxon>Propionibacteriales</taxon>
        <taxon>Kribbellaceae</taxon>
        <taxon>Kribbella</taxon>
    </lineage>
</organism>